<reference evidence="1" key="1">
    <citation type="submission" date="2023-05" db="EMBL/GenBank/DDBJ databases">
        <authorList>
            <person name="Stuckert A."/>
        </authorList>
    </citation>
    <scope>NUCLEOTIDE SEQUENCE</scope>
</reference>
<proteinExistence type="predicted"/>
<name>A0ABN9GZL0_9NEOB</name>
<gene>
    <name evidence="1" type="ORF">SPARVUS_LOCUS15142603</name>
</gene>
<accession>A0ABN9GZL0</accession>
<evidence type="ECO:0000313" key="2">
    <source>
        <dbReference type="Proteomes" id="UP001162483"/>
    </source>
</evidence>
<dbReference type="EMBL" id="CATNWA010019745">
    <property type="protein sequence ID" value="CAI9614795.1"/>
    <property type="molecule type" value="Genomic_DNA"/>
</dbReference>
<dbReference type="Proteomes" id="UP001162483">
    <property type="component" value="Unassembled WGS sequence"/>
</dbReference>
<evidence type="ECO:0000313" key="1">
    <source>
        <dbReference type="EMBL" id="CAI9614795.1"/>
    </source>
</evidence>
<comment type="caution">
    <text evidence="1">The sequence shown here is derived from an EMBL/GenBank/DDBJ whole genome shotgun (WGS) entry which is preliminary data.</text>
</comment>
<protein>
    <submittedName>
        <fullName evidence="1">Uncharacterized protein</fullName>
    </submittedName>
</protein>
<organism evidence="1 2">
    <name type="scientific">Staurois parvus</name>
    <dbReference type="NCBI Taxonomy" id="386267"/>
    <lineage>
        <taxon>Eukaryota</taxon>
        <taxon>Metazoa</taxon>
        <taxon>Chordata</taxon>
        <taxon>Craniata</taxon>
        <taxon>Vertebrata</taxon>
        <taxon>Euteleostomi</taxon>
        <taxon>Amphibia</taxon>
        <taxon>Batrachia</taxon>
        <taxon>Anura</taxon>
        <taxon>Neobatrachia</taxon>
        <taxon>Ranoidea</taxon>
        <taxon>Ranidae</taxon>
        <taxon>Staurois</taxon>
    </lineage>
</organism>
<keyword evidence="2" id="KW-1185">Reference proteome</keyword>
<sequence>MKFGGLQLLTLQSVSDFCALCVSACTDPALSFYVAYHFVAEFLLFPVASILL</sequence>